<evidence type="ECO:0000256" key="7">
    <source>
        <dbReference type="ARBA" id="ARBA00022741"/>
    </source>
</evidence>
<dbReference type="InterPro" id="IPR014746">
    <property type="entry name" value="Gln_synth/guanido_kin_cat_dom"/>
</dbReference>
<sequence length="105" mass="12024">MDDLLEELTDVHRFATRQFPSESIWMQSMPGHLPADDQIPIATYGKSNSGMLRHVYRRGLAERYGRTMQCIAGLHYNFSLPDSLWQVLDLEGTTETERQSVGYMG</sequence>
<dbReference type="HOGENOM" id="CLU_2230729_0_0_4"/>
<evidence type="ECO:0000313" key="13">
    <source>
        <dbReference type="EMBL" id="AFK61616.1"/>
    </source>
</evidence>
<evidence type="ECO:0000256" key="6">
    <source>
        <dbReference type="ARBA" id="ARBA00022684"/>
    </source>
</evidence>
<dbReference type="EC" id="6.3.2.2" evidence="3 11"/>
<dbReference type="STRING" id="1036672.TKWG_05690"/>
<dbReference type="GO" id="GO:0005524">
    <property type="term" value="F:ATP binding"/>
    <property type="evidence" value="ECO:0007669"/>
    <property type="project" value="UniProtKB-KW"/>
</dbReference>
<evidence type="ECO:0000256" key="2">
    <source>
        <dbReference type="ARBA" id="ARBA00008772"/>
    </source>
</evidence>
<dbReference type="AlphaFoldDB" id="I3U9C8"/>
<dbReference type="GO" id="GO:0005829">
    <property type="term" value="C:cytosol"/>
    <property type="evidence" value="ECO:0007669"/>
    <property type="project" value="TreeGrafter"/>
</dbReference>
<protein>
    <recommendedName>
        <fullName evidence="4 11">Glutamate--cysteine ligase</fullName>
        <ecNumber evidence="3 11">6.3.2.2</ecNumber>
    </recommendedName>
</protein>
<keyword evidence="5 10" id="KW-0436">Ligase</keyword>
<keyword evidence="7" id="KW-0547">Nucleotide-binding</keyword>
<feature type="domain" description="Glutamate--cysteine ligase" evidence="12">
    <location>
        <begin position="2"/>
        <end position="104"/>
    </location>
</feature>
<keyword evidence="6 10" id="KW-0317">Glutathione biosynthesis</keyword>
<dbReference type="PANTHER" id="PTHR38761:SF1">
    <property type="entry name" value="GLUTAMATE--CYSTEINE LIGASE"/>
    <property type="match status" value="1"/>
</dbReference>
<dbReference type="UniPathway" id="UPA00142">
    <property type="reaction ID" value="UER00209"/>
</dbReference>
<dbReference type="Gene3D" id="3.30.590.20">
    <property type="match status" value="1"/>
</dbReference>
<dbReference type="EMBL" id="CP003555">
    <property type="protein sequence ID" value="AFK61616.1"/>
    <property type="molecule type" value="Genomic_DNA"/>
</dbReference>
<evidence type="ECO:0000256" key="9">
    <source>
        <dbReference type="ARBA" id="ARBA00048819"/>
    </source>
</evidence>
<evidence type="ECO:0000256" key="5">
    <source>
        <dbReference type="ARBA" id="ARBA00022598"/>
    </source>
</evidence>
<comment type="catalytic activity">
    <reaction evidence="9 11">
        <text>L-cysteine + L-glutamate + ATP = gamma-L-glutamyl-L-cysteine + ADP + phosphate + H(+)</text>
        <dbReference type="Rhea" id="RHEA:13285"/>
        <dbReference type="ChEBI" id="CHEBI:15378"/>
        <dbReference type="ChEBI" id="CHEBI:29985"/>
        <dbReference type="ChEBI" id="CHEBI:30616"/>
        <dbReference type="ChEBI" id="CHEBI:35235"/>
        <dbReference type="ChEBI" id="CHEBI:43474"/>
        <dbReference type="ChEBI" id="CHEBI:58173"/>
        <dbReference type="ChEBI" id="CHEBI:456216"/>
        <dbReference type="EC" id="6.3.2.2"/>
    </reaction>
</comment>
<evidence type="ECO:0000256" key="8">
    <source>
        <dbReference type="ARBA" id="ARBA00022840"/>
    </source>
</evidence>
<evidence type="ECO:0000256" key="11">
    <source>
        <dbReference type="RuleBase" id="RU004391"/>
    </source>
</evidence>
<comment type="pathway">
    <text evidence="1 11">Sulfur metabolism; glutathione biosynthesis; glutathione from L-cysteine and L-glutamate: step 1/2.</text>
</comment>
<dbReference type="InterPro" id="IPR007370">
    <property type="entry name" value="Glu_cys_ligase"/>
</dbReference>
<dbReference type="KEGG" id="aka:TKWG_05690"/>
<evidence type="ECO:0000256" key="3">
    <source>
        <dbReference type="ARBA" id="ARBA00012220"/>
    </source>
</evidence>
<organism evidence="13 14">
    <name type="scientific">Advenella kashmirensis (strain DSM 17095 / LMG 22695 / WT001)</name>
    <name type="common">Tetrathiobacter kashmirensis</name>
    <dbReference type="NCBI Taxonomy" id="1036672"/>
    <lineage>
        <taxon>Bacteria</taxon>
        <taxon>Pseudomonadati</taxon>
        <taxon>Pseudomonadota</taxon>
        <taxon>Betaproteobacteria</taxon>
        <taxon>Burkholderiales</taxon>
        <taxon>Alcaligenaceae</taxon>
    </lineage>
</organism>
<reference evidence="13 14" key="1">
    <citation type="journal article" date="2011" name="J. Bacteriol.">
        <title>Whole-genome shotgun sequencing of the sulfur-oxidizing chemoautotroph Tetrathiobacter kashmirensis.</title>
        <authorList>
            <person name="Ghosh W."/>
            <person name="George A."/>
            <person name="Agarwal A."/>
            <person name="Raj P."/>
            <person name="Alam M."/>
            <person name="Pyne P."/>
            <person name="Das Gupta S.K."/>
        </authorList>
    </citation>
    <scope>NUCLEOTIDE SEQUENCE [LARGE SCALE GENOMIC DNA]</scope>
    <source>
        <strain evidence="13 14">WT001</strain>
    </source>
</reference>
<dbReference type="PANTHER" id="PTHR38761">
    <property type="entry name" value="GLUTAMATE--CYSTEINE LIGASE"/>
    <property type="match status" value="1"/>
</dbReference>
<evidence type="ECO:0000256" key="1">
    <source>
        <dbReference type="ARBA" id="ARBA00005006"/>
    </source>
</evidence>
<keyword evidence="14" id="KW-1185">Reference proteome</keyword>
<evidence type="ECO:0000313" key="14">
    <source>
        <dbReference type="Proteomes" id="UP000005267"/>
    </source>
</evidence>
<evidence type="ECO:0000256" key="10">
    <source>
        <dbReference type="RuleBase" id="RU003544"/>
    </source>
</evidence>
<dbReference type="InterPro" id="IPR006334">
    <property type="entry name" value="Glut_cys_ligase"/>
</dbReference>
<accession>I3U9C8</accession>
<comment type="similarity">
    <text evidence="2">Belongs to the glutamate--cysteine ligase type 1 family. Type 1 subfamily.</text>
</comment>
<proteinExistence type="inferred from homology"/>
<name>I3U9C8_ADVKW</name>
<reference evidence="14" key="2">
    <citation type="journal article" date="2013" name="PLoS ONE">
        <title>Genome implosion elicits host-confinement in Alcaligenaceae: evidence from the comparative genomics of Tetrathiobacter kashmirensis, a pathogen in the making.</title>
        <authorList>
            <person name="Ghosh W."/>
            <person name="Alam M."/>
            <person name="Roy C."/>
            <person name="Pyne P."/>
            <person name="George A."/>
            <person name="Chakraborty R."/>
            <person name="Majumder S."/>
            <person name="Agarwal A."/>
            <person name="Chakraborty S."/>
            <person name="Majumdar S."/>
            <person name="Gupta S.K."/>
        </authorList>
    </citation>
    <scope>NUCLEOTIDE SEQUENCE [LARGE SCALE GENOMIC DNA]</scope>
    <source>
        <strain evidence="14">WT001</strain>
    </source>
</reference>
<evidence type="ECO:0000256" key="4">
    <source>
        <dbReference type="ARBA" id="ARBA00014618"/>
    </source>
</evidence>
<evidence type="ECO:0000259" key="12">
    <source>
        <dbReference type="Pfam" id="PF04262"/>
    </source>
</evidence>
<dbReference type="Proteomes" id="UP000005267">
    <property type="component" value="Chromosome"/>
</dbReference>
<gene>
    <name evidence="13" type="ordered locus">TKWG_05690</name>
</gene>
<dbReference type="GO" id="GO:0006750">
    <property type="term" value="P:glutathione biosynthetic process"/>
    <property type="evidence" value="ECO:0007669"/>
    <property type="project" value="UniProtKB-UniPathway"/>
</dbReference>
<dbReference type="SUPFAM" id="SSF55931">
    <property type="entry name" value="Glutamine synthetase/guanido kinase"/>
    <property type="match status" value="1"/>
</dbReference>
<dbReference type="GO" id="GO:0046872">
    <property type="term" value="F:metal ion binding"/>
    <property type="evidence" value="ECO:0007669"/>
    <property type="project" value="TreeGrafter"/>
</dbReference>
<dbReference type="GO" id="GO:0004357">
    <property type="term" value="F:glutamate-cysteine ligase activity"/>
    <property type="evidence" value="ECO:0007669"/>
    <property type="project" value="UniProtKB-EC"/>
</dbReference>
<dbReference type="Pfam" id="PF04262">
    <property type="entry name" value="Glu_cys_ligase"/>
    <property type="match status" value="1"/>
</dbReference>
<keyword evidence="8" id="KW-0067">ATP-binding</keyword>